<dbReference type="EMBL" id="JAWSTH010000117">
    <property type="protein sequence ID" value="MDW5598059.1"/>
    <property type="molecule type" value="Genomic_DNA"/>
</dbReference>
<feature type="compositionally biased region" description="Basic and acidic residues" evidence="1">
    <location>
        <begin position="11"/>
        <end position="20"/>
    </location>
</feature>
<evidence type="ECO:0000256" key="1">
    <source>
        <dbReference type="SAM" id="MobiDB-lite"/>
    </source>
</evidence>
<organism evidence="3 4">
    <name type="scientific">Conexibacter stalactiti</name>
    <dbReference type="NCBI Taxonomy" id="1940611"/>
    <lineage>
        <taxon>Bacteria</taxon>
        <taxon>Bacillati</taxon>
        <taxon>Actinomycetota</taxon>
        <taxon>Thermoleophilia</taxon>
        <taxon>Solirubrobacterales</taxon>
        <taxon>Conexibacteraceae</taxon>
        <taxon>Conexibacter</taxon>
    </lineage>
</organism>
<accession>A0ABU4HY20</accession>
<dbReference type="Proteomes" id="UP001284601">
    <property type="component" value="Unassembled WGS sequence"/>
</dbReference>
<proteinExistence type="predicted"/>
<feature type="region of interest" description="Disordered" evidence="1">
    <location>
        <begin position="1"/>
        <end position="48"/>
    </location>
</feature>
<evidence type="ECO:0000256" key="2">
    <source>
        <dbReference type="SAM" id="Phobius"/>
    </source>
</evidence>
<reference evidence="4" key="1">
    <citation type="submission" date="2023-07" db="EMBL/GenBank/DDBJ databases">
        <title>Conexibacter stalactiti sp. nov., isolated from stalactites in a lava cave and emended description of the genus Conexibacter.</title>
        <authorList>
            <person name="Lee S.D."/>
        </authorList>
    </citation>
    <scope>NUCLEOTIDE SEQUENCE [LARGE SCALE GENOMIC DNA]</scope>
    <source>
        <strain evidence="4">KCTC 39840</strain>
    </source>
</reference>
<comment type="caution">
    <text evidence="3">The sequence shown here is derived from an EMBL/GenBank/DDBJ whole genome shotgun (WGS) entry which is preliminary data.</text>
</comment>
<keyword evidence="2" id="KW-0472">Membrane</keyword>
<protein>
    <submittedName>
        <fullName evidence="3">Uncharacterized protein</fullName>
    </submittedName>
</protein>
<evidence type="ECO:0000313" key="3">
    <source>
        <dbReference type="EMBL" id="MDW5598059.1"/>
    </source>
</evidence>
<evidence type="ECO:0000313" key="4">
    <source>
        <dbReference type="Proteomes" id="UP001284601"/>
    </source>
</evidence>
<feature type="compositionally biased region" description="Basic and acidic residues" evidence="1">
    <location>
        <begin position="29"/>
        <end position="45"/>
    </location>
</feature>
<feature type="non-terminal residue" evidence="3">
    <location>
        <position position="258"/>
    </location>
</feature>
<gene>
    <name evidence="3" type="ORF">R7226_27130</name>
</gene>
<reference evidence="3 4" key="2">
    <citation type="submission" date="2023-10" db="EMBL/GenBank/DDBJ databases">
        <authorList>
            <person name="Han X.F."/>
        </authorList>
    </citation>
    <scope>NUCLEOTIDE SEQUENCE [LARGE SCALE GENOMIC DNA]</scope>
    <source>
        <strain evidence="3 4">KCTC 39840</strain>
    </source>
</reference>
<feature type="transmembrane region" description="Helical" evidence="2">
    <location>
        <begin position="53"/>
        <end position="72"/>
    </location>
</feature>
<sequence>MKGQRAPLDPDLVRRMREAAPADPAASARAHEAVRSAHAAREPLARPRRPRRMAVGAVLATALIALLGTLALSPAGARVGSWIERALDPPPSRPTATLPAPGRLLISGLNGSWIVEHDLETVPLGEFTEATWSAKGNYVLLNRGDAMFARDDRGMTHWMLSRPAISRIAWSRGDGYRVAYRSGRELRIVAGDGSGDRLLERHGAAVTPAWRPGPPREHVLAYALPRGQVNVRDVDAPAALASAVSAGTAPAGAAPAGA</sequence>
<keyword evidence="2" id="KW-1133">Transmembrane helix</keyword>
<name>A0ABU4HY20_9ACTN</name>
<keyword evidence="4" id="KW-1185">Reference proteome</keyword>
<keyword evidence="2" id="KW-0812">Transmembrane</keyword>